<evidence type="ECO:0000313" key="3">
    <source>
        <dbReference type="Proteomes" id="UP000786693"/>
    </source>
</evidence>
<evidence type="ECO:0000256" key="1">
    <source>
        <dbReference type="SAM" id="SignalP"/>
    </source>
</evidence>
<sequence>MKRLIATCFVTAMLSLPAAAQTAPAACLADDRNFDSLLASLESEGWTALAPGAPLPDAAVERIALARTIFYASTDRGGSTLPEIMDLQRRTVPGLARRVDTDLAKQRVLTRGDAAMTFNWGKPQQGRLDIVEVICRIATPEGTPASGTDEGFGPSTFETLAEAPLRRVMVIALDPAPLSELTTDRATVSIVETVSVYNPEEGQ</sequence>
<keyword evidence="3" id="KW-1185">Reference proteome</keyword>
<feature type="chain" id="PRO_5047440668" evidence="1">
    <location>
        <begin position="21"/>
        <end position="203"/>
    </location>
</feature>
<keyword evidence="1" id="KW-0732">Signal</keyword>
<protein>
    <submittedName>
        <fullName evidence="2">Uncharacterized protein</fullName>
    </submittedName>
</protein>
<dbReference type="EMBL" id="BPFH01000003">
    <property type="protein sequence ID" value="GIT95136.1"/>
    <property type="molecule type" value="Genomic_DNA"/>
</dbReference>
<organism evidence="2 3">
    <name type="scientific">Jannaschia pagri</name>
    <dbReference type="NCBI Taxonomy" id="2829797"/>
    <lineage>
        <taxon>Bacteria</taxon>
        <taxon>Pseudomonadati</taxon>
        <taxon>Pseudomonadota</taxon>
        <taxon>Alphaproteobacteria</taxon>
        <taxon>Rhodobacterales</taxon>
        <taxon>Roseobacteraceae</taxon>
        <taxon>Jannaschia</taxon>
    </lineage>
</organism>
<reference evidence="2 3" key="1">
    <citation type="submission" date="2021-05" db="EMBL/GenBank/DDBJ databases">
        <title>Bacteria Genome sequencing.</title>
        <authorList>
            <person name="Takabe Y."/>
            <person name="Nakajima Y."/>
            <person name="Suzuki S."/>
            <person name="Shiozaki T."/>
        </authorList>
    </citation>
    <scope>NUCLEOTIDE SEQUENCE [LARGE SCALE GENOMIC DNA]</scope>
    <source>
        <strain evidence="2 3">AI_62</strain>
    </source>
</reference>
<comment type="caution">
    <text evidence="2">The sequence shown here is derived from an EMBL/GenBank/DDBJ whole genome shotgun (WGS) entry which is preliminary data.</text>
</comment>
<dbReference type="RefSeq" id="WP_220748651.1">
    <property type="nucleotide sequence ID" value="NZ_BPFH01000003.1"/>
</dbReference>
<accession>A0ABQ4NL45</accession>
<proteinExistence type="predicted"/>
<evidence type="ECO:0000313" key="2">
    <source>
        <dbReference type="EMBL" id="GIT95136.1"/>
    </source>
</evidence>
<feature type="signal peptide" evidence="1">
    <location>
        <begin position="1"/>
        <end position="20"/>
    </location>
</feature>
<dbReference type="Proteomes" id="UP000786693">
    <property type="component" value="Unassembled WGS sequence"/>
</dbReference>
<name>A0ABQ4NL45_9RHOB</name>
<gene>
    <name evidence="2" type="ORF">JANAI62_17590</name>
</gene>